<evidence type="ECO:0000256" key="7">
    <source>
        <dbReference type="SAM" id="MobiDB-lite"/>
    </source>
</evidence>
<accession>A0A7X6MH24</accession>
<keyword evidence="3" id="KW-1003">Cell membrane</keyword>
<dbReference type="InterPro" id="IPR001958">
    <property type="entry name" value="Tet-R_TetA/multi-R_MdtG-like"/>
</dbReference>
<dbReference type="AlphaFoldDB" id="A0A7X6MH24"/>
<evidence type="ECO:0000256" key="1">
    <source>
        <dbReference type="ARBA" id="ARBA00004651"/>
    </source>
</evidence>
<keyword evidence="6 8" id="KW-0472">Membrane</keyword>
<feature type="transmembrane region" description="Helical" evidence="8">
    <location>
        <begin position="52"/>
        <end position="72"/>
    </location>
</feature>
<feature type="transmembrane region" description="Helical" evidence="8">
    <location>
        <begin position="363"/>
        <end position="387"/>
    </location>
</feature>
<reference evidence="10 11" key="1">
    <citation type="submission" date="2020-04" db="EMBL/GenBank/DDBJ databases">
        <title>MicrobeNet Type strains.</title>
        <authorList>
            <person name="Nicholson A.C."/>
        </authorList>
    </citation>
    <scope>NUCLEOTIDE SEQUENCE [LARGE SCALE GENOMIC DNA]</scope>
    <source>
        <strain evidence="10 11">ATCC 23612</strain>
    </source>
</reference>
<feature type="transmembrane region" description="Helical" evidence="8">
    <location>
        <begin position="229"/>
        <end position="250"/>
    </location>
</feature>
<name>A0A7X6MH24_9ACTN</name>
<evidence type="ECO:0000256" key="4">
    <source>
        <dbReference type="ARBA" id="ARBA00022692"/>
    </source>
</evidence>
<evidence type="ECO:0000259" key="9">
    <source>
        <dbReference type="PROSITE" id="PS50850"/>
    </source>
</evidence>
<dbReference type="CDD" id="cd17321">
    <property type="entry name" value="MFS_MMR_MDR_like"/>
    <property type="match status" value="1"/>
</dbReference>
<dbReference type="GO" id="GO:0005886">
    <property type="term" value="C:plasma membrane"/>
    <property type="evidence" value="ECO:0007669"/>
    <property type="project" value="UniProtKB-SubCell"/>
</dbReference>
<feature type="transmembrane region" description="Helical" evidence="8">
    <location>
        <begin position="408"/>
        <end position="428"/>
    </location>
</feature>
<feature type="domain" description="Major facilitator superfamily (MFS) profile" evidence="9">
    <location>
        <begin position="18"/>
        <end position="500"/>
    </location>
</feature>
<feature type="region of interest" description="Disordered" evidence="7">
    <location>
        <begin position="499"/>
        <end position="581"/>
    </location>
</feature>
<dbReference type="Proteomes" id="UP000553209">
    <property type="component" value="Unassembled WGS sequence"/>
</dbReference>
<dbReference type="GO" id="GO:0022857">
    <property type="term" value="F:transmembrane transporter activity"/>
    <property type="evidence" value="ECO:0007669"/>
    <property type="project" value="InterPro"/>
</dbReference>
<organism evidence="10 11">
    <name type="scientific">Nocardiopsis alborubida</name>
    <dbReference type="NCBI Taxonomy" id="146802"/>
    <lineage>
        <taxon>Bacteria</taxon>
        <taxon>Bacillati</taxon>
        <taxon>Actinomycetota</taxon>
        <taxon>Actinomycetes</taxon>
        <taxon>Streptosporangiales</taxon>
        <taxon>Nocardiopsidaceae</taxon>
        <taxon>Nocardiopsis</taxon>
    </lineage>
</organism>
<dbReference type="PANTHER" id="PTHR42718">
    <property type="entry name" value="MAJOR FACILITATOR SUPERFAMILY MULTIDRUG TRANSPORTER MFSC"/>
    <property type="match status" value="1"/>
</dbReference>
<keyword evidence="4 8" id="KW-0812">Transmembrane</keyword>
<feature type="transmembrane region" description="Helical" evidence="8">
    <location>
        <begin position="312"/>
        <end position="330"/>
    </location>
</feature>
<dbReference type="Pfam" id="PF07690">
    <property type="entry name" value="MFS_1"/>
    <property type="match status" value="1"/>
</dbReference>
<feature type="transmembrane region" description="Helical" evidence="8">
    <location>
        <begin position="271"/>
        <end position="292"/>
    </location>
</feature>
<feature type="transmembrane region" description="Helical" evidence="8">
    <location>
        <begin position="84"/>
        <end position="103"/>
    </location>
</feature>
<dbReference type="InterPro" id="IPR006311">
    <property type="entry name" value="TAT_signal"/>
</dbReference>
<dbReference type="InterPro" id="IPR036259">
    <property type="entry name" value="MFS_trans_sf"/>
</dbReference>
<evidence type="ECO:0000256" key="5">
    <source>
        <dbReference type="ARBA" id="ARBA00022989"/>
    </source>
</evidence>
<feature type="transmembrane region" description="Helical" evidence="8">
    <location>
        <begin position="142"/>
        <end position="162"/>
    </location>
</feature>
<dbReference type="RefSeq" id="WP_061080085.1">
    <property type="nucleotide sequence ID" value="NZ_JAAXPG010000028.1"/>
</dbReference>
<protein>
    <submittedName>
        <fullName evidence="10">MFS transporter</fullName>
    </submittedName>
</protein>
<keyword evidence="2" id="KW-0813">Transport</keyword>
<dbReference type="EMBL" id="JAAXPG010000028">
    <property type="protein sequence ID" value="NKZ00821.1"/>
    <property type="molecule type" value="Genomic_DNA"/>
</dbReference>
<dbReference type="InterPro" id="IPR011701">
    <property type="entry name" value="MFS"/>
</dbReference>
<dbReference type="Gene3D" id="1.20.1720.10">
    <property type="entry name" value="Multidrug resistance protein D"/>
    <property type="match status" value="1"/>
</dbReference>
<comment type="caution">
    <text evidence="10">The sequence shown here is derived from an EMBL/GenBank/DDBJ whole genome shotgun (WGS) entry which is preliminary data.</text>
</comment>
<comment type="subcellular location">
    <subcellularLocation>
        <location evidence="1">Cell membrane</location>
        <topology evidence="1">Multi-pass membrane protein</topology>
    </subcellularLocation>
</comment>
<dbReference type="PROSITE" id="PS51318">
    <property type="entry name" value="TAT"/>
    <property type="match status" value="1"/>
</dbReference>
<evidence type="ECO:0000313" key="11">
    <source>
        <dbReference type="Proteomes" id="UP000553209"/>
    </source>
</evidence>
<keyword evidence="5 8" id="KW-1133">Transmembrane helix</keyword>
<sequence length="581" mass="58348">MNGAKPTPARAGGREWLGLGVLALPTLLLSLDMSVLYLALPHLAADLRPSGSQLLWIMDVYGFMIAGFLITMGTLGDRIGRRRLLMIGAAAFGVASVAAAFAPSSAALIATRALMGVAGATLMPSTLALISNMFVNPRQRAVAISVWTSCFMGGTAIGPVVGGLLLEWFWWGSVFLLGVPVMLLLLVCAPLLLPEHRAPDPGRLDLVSVALSLAAILPIVYGLKAVAEGGPLLGPLVCLAFGLAMGAVFARRQLRLPDPLLDLGLFRQPSFGVALGVMMAGAVTMGGTFLLISQYLQMVAGHSSLVAGMWQVPPALAMIAATMAGGPLAARVGRANVIGGGMFVTASGFALLFLVPVEGGTPLVVAGLLLASVGLGPGAALVTDIVVGSAPRERAGAAASMSETSGEFGVAMGVALLGSLASAVYRAGMTVPEGVPEEAGQTLPAAVAAAAELPAGLAESLLGPAREAFTSGINLVGVIGCAAMAVFGTAAVVLLRSAPSGTPQEREPAEEPVDASGKGTADTPAAGPGSAPAPGPADGRLTGGEPEADPAEKTVAGEPPLADESADADGSVRVSGTERRT</sequence>
<feature type="transmembrane region" description="Helical" evidence="8">
    <location>
        <begin position="204"/>
        <end position="223"/>
    </location>
</feature>
<keyword evidence="11" id="KW-1185">Reference proteome</keyword>
<feature type="transmembrane region" description="Helical" evidence="8">
    <location>
        <begin position="472"/>
        <end position="495"/>
    </location>
</feature>
<dbReference type="InterPro" id="IPR020846">
    <property type="entry name" value="MFS_dom"/>
</dbReference>
<gene>
    <name evidence="10" type="ORF">HGB44_24580</name>
</gene>
<feature type="compositionally biased region" description="Low complexity" evidence="7">
    <location>
        <begin position="519"/>
        <end position="539"/>
    </location>
</feature>
<dbReference type="PROSITE" id="PS50850">
    <property type="entry name" value="MFS"/>
    <property type="match status" value="1"/>
</dbReference>
<evidence type="ECO:0000256" key="2">
    <source>
        <dbReference type="ARBA" id="ARBA00022448"/>
    </source>
</evidence>
<proteinExistence type="predicted"/>
<evidence type="ECO:0000256" key="3">
    <source>
        <dbReference type="ARBA" id="ARBA00022475"/>
    </source>
</evidence>
<evidence type="ECO:0000313" key="10">
    <source>
        <dbReference type="EMBL" id="NKZ00821.1"/>
    </source>
</evidence>
<feature type="transmembrane region" description="Helical" evidence="8">
    <location>
        <begin position="109"/>
        <end position="130"/>
    </location>
</feature>
<dbReference type="PANTHER" id="PTHR42718:SF47">
    <property type="entry name" value="METHYL VIOLOGEN RESISTANCE PROTEIN SMVA"/>
    <property type="match status" value="1"/>
</dbReference>
<feature type="transmembrane region" description="Helical" evidence="8">
    <location>
        <begin position="337"/>
        <end position="357"/>
    </location>
</feature>
<dbReference type="PRINTS" id="PR01035">
    <property type="entry name" value="TCRTETA"/>
</dbReference>
<evidence type="ECO:0000256" key="6">
    <source>
        <dbReference type="ARBA" id="ARBA00023136"/>
    </source>
</evidence>
<dbReference type="Gene3D" id="1.20.1250.20">
    <property type="entry name" value="MFS general substrate transporter like domains"/>
    <property type="match status" value="1"/>
</dbReference>
<feature type="transmembrane region" description="Helical" evidence="8">
    <location>
        <begin position="16"/>
        <end position="40"/>
    </location>
</feature>
<evidence type="ECO:0000256" key="8">
    <source>
        <dbReference type="SAM" id="Phobius"/>
    </source>
</evidence>
<dbReference type="SUPFAM" id="SSF103473">
    <property type="entry name" value="MFS general substrate transporter"/>
    <property type="match status" value="1"/>
</dbReference>
<feature type="transmembrane region" description="Helical" evidence="8">
    <location>
        <begin position="168"/>
        <end position="192"/>
    </location>
</feature>